<evidence type="ECO:0000256" key="2">
    <source>
        <dbReference type="ARBA" id="ARBA00022747"/>
    </source>
</evidence>
<dbReference type="PANTHER" id="PTHR43140:SF1">
    <property type="entry name" value="TYPE I RESTRICTION ENZYME ECOKI SPECIFICITY SUBUNIT"/>
    <property type="match status" value="1"/>
</dbReference>
<dbReference type="PANTHER" id="PTHR43140">
    <property type="entry name" value="TYPE-1 RESTRICTION ENZYME ECOKI SPECIFICITY PROTEIN"/>
    <property type="match status" value="1"/>
</dbReference>
<dbReference type="SUPFAM" id="SSF116734">
    <property type="entry name" value="DNA methylase specificity domain"/>
    <property type="match status" value="2"/>
</dbReference>
<dbReference type="InterPro" id="IPR044946">
    <property type="entry name" value="Restrct_endonuc_typeI_TRD_sf"/>
</dbReference>
<name>A0A372GI73_9ACTN</name>
<dbReference type="AlphaFoldDB" id="A0A372GI73"/>
<protein>
    <recommendedName>
        <fullName evidence="5">Type I restriction modification DNA specificity domain-containing protein</fullName>
    </recommendedName>
</protein>
<evidence type="ECO:0000259" key="5">
    <source>
        <dbReference type="Pfam" id="PF01420"/>
    </source>
</evidence>
<comment type="subunit">
    <text evidence="4">The methyltransferase is composed of M and S polypeptides.</text>
</comment>
<dbReference type="GO" id="GO:0003677">
    <property type="term" value="F:DNA binding"/>
    <property type="evidence" value="ECO:0007669"/>
    <property type="project" value="UniProtKB-KW"/>
</dbReference>
<dbReference type="GO" id="GO:0009307">
    <property type="term" value="P:DNA restriction-modification system"/>
    <property type="evidence" value="ECO:0007669"/>
    <property type="project" value="UniProtKB-KW"/>
</dbReference>
<dbReference type="Proteomes" id="UP000262882">
    <property type="component" value="Unassembled WGS sequence"/>
</dbReference>
<evidence type="ECO:0000256" key="3">
    <source>
        <dbReference type="ARBA" id="ARBA00023125"/>
    </source>
</evidence>
<evidence type="ECO:0000313" key="6">
    <source>
        <dbReference type="EMBL" id="RFS84819.1"/>
    </source>
</evidence>
<feature type="domain" description="Type I restriction modification DNA specificity" evidence="5">
    <location>
        <begin position="25"/>
        <end position="100"/>
    </location>
</feature>
<reference evidence="6 7" key="1">
    <citation type="submission" date="2018-08" db="EMBL/GenBank/DDBJ databases">
        <title>Actinomadura spongicola sp. nov., isolated from marine sponge Leucetta chagosensis.</title>
        <authorList>
            <person name="Li L."/>
            <person name="Lin H.W."/>
        </authorList>
    </citation>
    <scope>NUCLEOTIDE SEQUENCE [LARGE SCALE GENOMIC DNA]</scope>
    <source>
        <strain evidence="6 7">LHW52907</strain>
    </source>
</reference>
<comment type="similarity">
    <text evidence="1">Belongs to the type-I restriction system S methylase family.</text>
</comment>
<keyword evidence="3" id="KW-0238">DNA-binding</keyword>
<dbReference type="Gene3D" id="3.90.220.20">
    <property type="entry name" value="DNA methylase specificity domains"/>
    <property type="match status" value="2"/>
</dbReference>
<dbReference type="InterPro" id="IPR051212">
    <property type="entry name" value="Type-I_RE_S_subunit"/>
</dbReference>
<comment type="caution">
    <text evidence="6">The sequence shown here is derived from an EMBL/GenBank/DDBJ whole genome shotgun (WGS) entry which is preliminary data.</text>
</comment>
<dbReference type="EMBL" id="QVNQ01000004">
    <property type="protein sequence ID" value="RFS84819.1"/>
    <property type="molecule type" value="Genomic_DNA"/>
</dbReference>
<evidence type="ECO:0000256" key="1">
    <source>
        <dbReference type="ARBA" id="ARBA00010923"/>
    </source>
</evidence>
<sequence length="348" mass="39210">MTEGGDLDKLGRGTLWQNELDGCLHQNHVFALRPFPGKLDPRYLALATQSAYARHYFESTGVKTTNLASTNRIKILGFPVPLPPLKEQRRIADFLDIETARIDELIQLDYSLKARLEEREKSYRDFMIDGMAGEFGEIPLRRLVQKIEQGASPQCEGSARQGRDEWAVLKLSAVKRGHFLSDENKRLPVEVAPEVRYEVKAGDLLVTRANTPELVGDVAVVTGSAEKLLLPDLIYRVRLKSGVESEFVSQVLRSNRVRSLIEASARGSSQSMVKLRGEDIKEWPVPLVEQAMQRACMEELRRRSAEIWDLRQKVDRRVALLEERRRAVVTAAVTGELDVTTARSFGSA</sequence>
<accession>A0A372GI73</accession>
<organism evidence="6 7">
    <name type="scientific">Actinomadura spongiicola</name>
    <dbReference type="NCBI Taxonomy" id="2303421"/>
    <lineage>
        <taxon>Bacteria</taxon>
        <taxon>Bacillati</taxon>
        <taxon>Actinomycetota</taxon>
        <taxon>Actinomycetes</taxon>
        <taxon>Streptosporangiales</taxon>
        <taxon>Thermomonosporaceae</taxon>
        <taxon>Actinomadura</taxon>
    </lineage>
</organism>
<evidence type="ECO:0000313" key="7">
    <source>
        <dbReference type="Proteomes" id="UP000262882"/>
    </source>
</evidence>
<evidence type="ECO:0000256" key="4">
    <source>
        <dbReference type="ARBA" id="ARBA00038652"/>
    </source>
</evidence>
<gene>
    <name evidence="6" type="ORF">D0T12_14965</name>
</gene>
<proteinExistence type="inferred from homology"/>
<dbReference type="InterPro" id="IPR000055">
    <property type="entry name" value="Restrct_endonuc_typeI_TRD"/>
</dbReference>
<keyword evidence="2" id="KW-0680">Restriction system</keyword>
<dbReference type="Pfam" id="PF01420">
    <property type="entry name" value="Methylase_S"/>
    <property type="match status" value="1"/>
</dbReference>
<keyword evidence="7" id="KW-1185">Reference proteome</keyword>